<protein>
    <submittedName>
        <fullName evidence="2">Uncharacterized protein</fullName>
    </submittedName>
</protein>
<proteinExistence type="predicted"/>
<feature type="transmembrane region" description="Helical" evidence="1">
    <location>
        <begin position="174"/>
        <end position="192"/>
    </location>
</feature>
<dbReference type="AlphaFoldDB" id="A0A3B0UZJ0"/>
<feature type="transmembrane region" description="Helical" evidence="1">
    <location>
        <begin position="43"/>
        <end position="61"/>
    </location>
</feature>
<reference evidence="2" key="1">
    <citation type="submission" date="2018-06" db="EMBL/GenBank/DDBJ databases">
        <authorList>
            <person name="Zhirakovskaya E."/>
        </authorList>
    </citation>
    <scope>NUCLEOTIDE SEQUENCE</scope>
</reference>
<evidence type="ECO:0000256" key="1">
    <source>
        <dbReference type="SAM" id="Phobius"/>
    </source>
</evidence>
<keyword evidence="1" id="KW-0472">Membrane</keyword>
<accession>A0A3B0UZJ0</accession>
<evidence type="ECO:0000313" key="2">
    <source>
        <dbReference type="EMBL" id="VAW31912.1"/>
    </source>
</evidence>
<keyword evidence="1" id="KW-0812">Transmembrane</keyword>
<dbReference type="EMBL" id="UOEV01000006">
    <property type="protein sequence ID" value="VAW31912.1"/>
    <property type="molecule type" value="Genomic_DNA"/>
</dbReference>
<feature type="transmembrane region" description="Helical" evidence="1">
    <location>
        <begin position="73"/>
        <end position="92"/>
    </location>
</feature>
<keyword evidence="1" id="KW-1133">Transmembrane helix</keyword>
<sequence length="194" mass="21940">MAIVGYELILLQYVSAFVDGFATHEQMKRVHKITRGYSFMEHGGVWTDAVFITPWLIYLVGKYDFIYTSATSILVLTASFVVWTALAFLAYAPEGLIMPEAHAHNGYITAAGYFHIVYAGLSSWIMAMMYLGMMTNKLAGRYDIAITSSILSLLAFFGVVKFSKHWEMTKAVRIQIIAEIAVIWITTVLWLWNN</sequence>
<feature type="transmembrane region" description="Helical" evidence="1">
    <location>
        <begin position="112"/>
        <end position="132"/>
    </location>
</feature>
<organism evidence="2">
    <name type="scientific">hydrothermal vent metagenome</name>
    <dbReference type="NCBI Taxonomy" id="652676"/>
    <lineage>
        <taxon>unclassified sequences</taxon>
        <taxon>metagenomes</taxon>
        <taxon>ecological metagenomes</taxon>
    </lineage>
</organism>
<feature type="transmembrane region" description="Helical" evidence="1">
    <location>
        <begin position="144"/>
        <end position="162"/>
    </location>
</feature>
<name>A0A3B0UZJ0_9ZZZZ</name>
<gene>
    <name evidence="2" type="ORF">MNBD_CPR01-145</name>
</gene>